<evidence type="ECO:0000313" key="1">
    <source>
        <dbReference type="EMBL" id="TCV88167.1"/>
    </source>
</evidence>
<comment type="caution">
    <text evidence="1">The sequence shown here is derived from an EMBL/GenBank/DDBJ whole genome shotgun (WGS) entry which is preliminary data.</text>
</comment>
<accession>A0A4R3Y8D7</accession>
<organism evidence="1 2">
    <name type="scientific">Sulfurirhabdus autotrophica</name>
    <dbReference type="NCBI Taxonomy" id="1706046"/>
    <lineage>
        <taxon>Bacteria</taxon>
        <taxon>Pseudomonadati</taxon>
        <taxon>Pseudomonadota</taxon>
        <taxon>Betaproteobacteria</taxon>
        <taxon>Nitrosomonadales</taxon>
        <taxon>Sulfuricellaceae</taxon>
        <taxon>Sulfurirhabdus</taxon>
    </lineage>
</organism>
<dbReference type="EMBL" id="SMCO01000004">
    <property type="protein sequence ID" value="TCV88167.1"/>
    <property type="molecule type" value="Genomic_DNA"/>
</dbReference>
<gene>
    <name evidence="1" type="ORF">EDC63_104124</name>
</gene>
<dbReference type="AlphaFoldDB" id="A0A4R3Y8D7"/>
<evidence type="ECO:0000313" key="2">
    <source>
        <dbReference type="Proteomes" id="UP000295367"/>
    </source>
</evidence>
<protein>
    <submittedName>
        <fullName evidence="1">Uncharacterized protein</fullName>
    </submittedName>
</protein>
<proteinExistence type="predicted"/>
<dbReference type="RefSeq" id="WP_124945790.1">
    <property type="nucleotide sequence ID" value="NZ_BHVT01000019.1"/>
</dbReference>
<reference evidence="1 2" key="1">
    <citation type="submission" date="2019-03" db="EMBL/GenBank/DDBJ databases">
        <title>Genomic Encyclopedia of Type Strains, Phase IV (KMG-IV): sequencing the most valuable type-strain genomes for metagenomic binning, comparative biology and taxonomic classification.</title>
        <authorList>
            <person name="Goeker M."/>
        </authorList>
    </citation>
    <scope>NUCLEOTIDE SEQUENCE [LARGE SCALE GENOMIC DNA]</scope>
    <source>
        <strain evidence="1 2">DSM 100309</strain>
    </source>
</reference>
<keyword evidence="2" id="KW-1185">Reference proteome</keyword>
<name>A0A4R3Y8D7_9PROT</name>
<dbReference type="OrthoDB" id="8556654at2"/>
<dbReference type="Proteomes" id="UP000295367">
    <property type="component" value="Unassembled WGS sequence"/>
</dbReference>
<sequence>MAQYYSIRQLNPYRGVVQIIAAGNTQALSVDGVHWHARSQSIAGRYYSVGGFNDEENRLIDFSERGVLLEAFHHRPATPFTLEDNTELWLLNKDTGLPLALLASKRSGEPSTQDAYPTWLSFNLRDNSFVAESLKARDALRDKRAWPEPHREIINNLINHAARPYPAAQWFKRHDDRSGEGLAGVRVVAEWEGRLLSPEDFPELLLEEKWLNTENAQLVKEYHEQVAPDLLTHPYLLRATRESLEWAAAAQPEKLLQIYRLIPEFVNREEVEVALVKARLMMA</sequence>